<sequence>MLKQVVAESGGRRVVIMDSITKVTPDDEGAFVVAASHGGASSGEFALEIPLGLVVLNDAGIGKDEAGIASLAMLEARGVPCATVGHDTARIGDAADMWESGIVSRVNQPAARLGLEPGQPLKATLEALLRA</sequence>
<dbReference type="EMBL" id="VCDI01000007">
    <property type="protein sequence ID" value="TLU71351.1"/>
    <property type="molecule type" value="Genomic_DNA"/>
</dbReference>
<gene>
    <name evidence="1" type="ORF">FE263_17820</name>
</gene>
<reference evidence="1 2" key="1">
    <citation type="submission" date="2019-05" db="EMBL/GenBank/DDBJ databases">
        <authorList>
            <person name="Pankratov T."/>
            <person name="Grouzdev D."/>
        </authorList>
    </citation>
    <scope>NUCLEOTIDE SEQUENCE [LARGE SCALE GENOMIC DNA]</scope>
    <source>
        <strain evidence="1 2">KEBCLARHB70R</strain>
    </source>
</reference>
<keyword evidence="2" id="KW-1185">Reference proteome</keyword>
<evidence type="ECO:0000313" key="1">
    <source>
        <dbReference type="EMBL" id="TLU71351.1"/>
    </source>
</evidence>
<dbReference type="AlphaFoldDB" id="A0A5R9J6V4"/>
<proteinExistence type="predicted"/>
<dbReference type="Proteomes" id="UP000305654">
    <property type="component" value="Unassembled WGS sequence"/>
</dbReference>
<accession>A0A5R9J6V4</accession>
<organism evidence="1 2">
    <name type="scientific">Lichenicoccus roseus</name>
    <dbReference type="NCBI Taxonomy" id="2683649"/>
    <lineage>
        <taxon>Bacteria</taxon>
        <taxon>Pseudomonadati</taxon>
        <taxon>Pseudomonadota</taxon>
        <taxon>Alphaproteobacteria</taxon>
        <taxon>Acetobacterales</taxon>
        <taxon>Acetobacteraceae</taxon>
        <taxon>Lichenicoccus</taxon>
    </lineage>
</organism>
<protein>
    <submittedName>
        <fullName evidence="1">Uncharacterized protein</fullName>
    </submittedName>
</protein>
<dbReference type="OrthoDB" id="1115380at2"/>
<name>A0A5R9J6V4_9PROT</name>
<dbReference type="RefSeq" id="WP_138327388.1">
    <property type="nucleotide sequence ID" value="NZ_VCDI01000007.1"/>
</dbReference>
<evidence type="ECO:0000313" key="2">
    <source>
        <dbReference type="Proteomes" id="UP000305654"/>
    </source>
</evidence>
<comment type="caution">
    <text evidence="1">The sequence shown here is derived from an EMBL/GenBank/DDBJ whole genome shotgun (WGS) entry which is preliminary data.</text>
</comment>